<feature type="compositionally biased region" description="Basic and acidic residues" evidence="6">
    <location>
        <begin position="28"/>
        <end position="42"/>
    </location>
</feature>
<feature type="region of interest" description="Disordered" evidence="6">
    <location>
        <begin position="28"/>
        <end position="47"/>
    </location>
</feature>
<comment type="caution">
    <text evidence="8">The sequence shown here is derived from an EMBL/GenBank/DDBJ whole genome shotgun (WGS) entry which is preliminary data.</text>
</comment>
<dbReference type="RefSeq" id="WP_182489697.1">
    <property type="nucleotide sequence ID" value="NZ_BAAAOV010000021.1"/>
</dbReference>
<evidence type="ECO:0000256" key="2">
    <source>
        <dbReference type="ARBA" id="ARBA00022679"/>
    </source>
</evidence>
<dbReference type="AlphaFoldDB" id="A0A839E6T8"/>
<feature type="domain" description="Carbohydrate kinase PfkB" evidence="7">
    <location>
        <begin position="14"/>
        <end position="312"/>
    </location>
</feature>
<reference evidence="8 9" key="1">
    <citation type="submission" date="2020-07" db="EMBL/GenBank/DDBJ databases">
        <title>Sequencing the genomes of 1000 actinobacteria strains.</title>
        <authorList>
            <person name="Klenk H.-P."/>
        </authorList>
    </citation>
    <scope>NUCLEOTIDE SEQUENCE [LARGE SCALE GENOMIC DNA]</scope>
    <source>
        <strain evidence="8 9">DSM 19663</strain>
    </source>
</reference>
<keyword evidence="3" id="KW-0547">Nucleotide-binding</keyword>
<sequence length="331" mass="35597">MVDTRRLTTPPTRTRALVIGESLIDIVHDDRDGDQPQTREHPGGSPMNASIGLARQGIDVQFVTELGADQRGDLLEERLVREGVDLLVPMRAGTTSTAIAHLRADGSAEYSFDLDWSLGCGMPDHRPVDVLHFGSLAAAMHTCCDDLENTVRDARATATISYDPNIRPAHDTDPVTARIRVERQAGLSDIVKASDEDVAYLYGDETHIAIAQRWIRRGACLAIITRAADGALLVTAEHIIDLPGYDGAVEDTIGAGDAMTAGLIAGLGIVGLLGADRREQLRRIDERTLRAVGEWAQQTAALTIARPGAEPPTSAETRDAILRHVARTVAA</sequence>
<keyword evidence="9" id="KW-1185">Reference proteome</keyword>
<evidence type="ECO:0000256" key="6">
    <source>
        <dbReference type="SAM" id="MobiDB-lite"/>
    </source>
</evidence>
<evidence type="ECO:0000313" key="8">
    <source>
        <dbReference type="EMBL" id="MBA8846853.1"/>
    </source>
</evidence>
<keyword evidence="4 8" id="KW-0418">Kinase</keyword>
<name>A0A839E6T8_9MICO</name>
<organism evidence="8 9">
    <name type="scientific">Microcella alkalica</name>
    <dbReference type="NCBI Taxonomy" id="355930"/>
    <lineage>
        <taxon>Bacteria</taxon>
        <taxon>Bacillati</taxon>
        <taxon>Actinomycetota</taxon>
        <taxon>Actinomycetes</taxon>
        <taxon>Micrococcales</taxon>
        <taxon>Microbacteriaceae</taxon>
        <taxon>Microcella</taxon>
    </lineage>
</organism>
<dbReference type="PANTHER" id="PTHR43085:SF1">
    <property type="entry name" value="PSEUDOURIDINE KINASE-RELATED"/>
    <property type="match status" value="1"/>
</dbReference>
<evidence type="ECO:0000256" key="5">
    <source>
        <dbReference type="ARBA" id="ARBA00022840"/>
    </source>
</evidence>
<dbReference type="SUPFAM" id="SSF53613">
    <property type="entry name" value="Ribokinase-like"/>
    <property type="match status" value="1"/>
</dbReference>
<accession>A0A839E6T8</accession>
<keyword evidence="5" id="KW-0067">ATP-binding</keyword>
<dbReference type="GO" id="GO:0005524">
    <property type="term" value="F:ATP binding"/>
    <property type="evidence" value="ECO:0007669"/>
    <property type="project" value="UniProtKB-KW"/>
</dbReference>
<dbReference type="InterPro" id="IPR011611">
    <property type="entry name" value="PfkB_dom"/>
</dbReference>
<protein>
    <submittedName>
        <fullName evidence="8">Fructokinase</fullName>
        <ecNumber evidence="8">2.7.1.4</ecNumber>
    </submittedName>
</protein>
<evidence type="ECO:0000259" key="7">
    <source>
        <dbReference type="Pfam" id="PF00294"/>
    </source>
</evidence>
<dbReference type="CDD" id="cd01167">
    <property type="entry name" value="bac_FRK"/>
    <property type="match status" value="1"/>
</dbReference>
<dbReference type="InterPro" id="IPR029056">
    <property type="entry name" value="Ribokinase-like"/>
</dbReference>
<dbReference type="EC" id="2.7.1.4" evidence="8"/>
<dbReference type="GO" id="GO:0008865">
    <property type="term" value="F:fructokinase activity"/>
    <property type="evidence" value="ECO:0007669"/>
    <property type="project" value="UniProtKB-EC"/>
</dbReference>
<dbReference type="PANTHER" id="PTHR43085">
    <property type="entry name" value="HEXOKINASE FAMILY MEMBER"/>
    <property type="match status" value="1"/>
</dbReference>
<gene>
    <name evidence="8" type="ORF">FHX53_000417</name>
</gene>
<proteinExistence type="inferred from homology"/>
<evidence type="ECO:0000256" key="4">
    <source>
        <dbReference type="ARBA" id="ARBA00022777"/>
    </source>
</evidence>
<dbReference type="Proteomes" id="UP000585905">
    <property type="component" value="Unassembled WGS sequence"/>
</dbReference>
<dbReference type="Pfam" id="PF00294">
    <property type="entry name" value="PfkB"/>
    <property type="match status" value="1"/>
</dbReference>
<dbReference type="EMBL" id="JACGWX010000001">
    <property type="protein sequence ID" value="MBA8846853.1"/>
    <property type="molecule type" value="Genomic_DNA"/>
</dbReference>
<dbReference type="InterPro" id="IPR050306">
    <property type="entry name" value="PfkB_Carbo_kinase"/>
</dbReference>
<comment type="similarity">
    <text evidence="1">Belongs to the carbohydrate kinase PfkB family.</text>
</comment>
<keyword evidence="2 8" id="KW-0808">Transferase</keyword>
<evidence type="ECO:0000256" key="3">
    <source>
        <dbReference type="ARBA" id="ARBA00022741"/>
    </source>
</evidence>
<dbReference type="PROSITE" id="PS00584">
    <property type="entry name" value="PFKB_KINASES_2"/>
    <property type="match status" value="1"/>
</dbReference>
<dbReference type="InterPro" id="IPR002173">
    <property type="entry name" value="Carboh/pur_kinase_PfkB_CS"/>
</dbReference>
<evidence type="ECO:0000313" key="9">
    <source>
        <dbReference type="Proteomes" id="UP000585905"/>
    </source>
</evidence>
<evidence type="ECO:0000256" key="1">
    <source>
        <dbReference type="ARBA" id="ARBA00010688"/>
    </source>
</evidence>
<dbReference type="Gene3D" id="3.40.1190.20">
    <property type="match status" value="1"/>
</dbReference>